<protein>
    <submittedName>
        <fullName evidence="2">Pectic acid lyase</fullName>
    </submittedName>
</protein>
<dbReference type="InterPro" id="IPR012669">
    <property type="entry name" value="Pectate_lyase"/>
</dbReference>
<dbReference type="NCBIfam" id="TIGR02474">
    <property type="entry name" value="pec_lyase"/>
    <property type="match status" value="1"/>
</dbReference>
<keyword evidence="2" id="KW-0456">Lyase</keyword>
<dbReference type="RefSeq" id="WP_168221545.1">
    <property type="nucleotide sequence ID" value="NZ_CP042997.1"/>
</dbReference>
<dbReference type="EMBL" id="CP042997">
    <property type="protein sequence ID" value="QEH31934.1"/>
    <property type="molecule type" value="Genomic_DNA"/>
</dbReference>
<sequence>MSLRLPRRLAVIGALALIGVAARGDSFRWRDYAGRPDSWFAGPEAARKAENILSHQSDRGSWPKNIDTSAAPYDGDRSKIRGTFDNGATTGELRFLARVDRATGRPRHRGAFLKGLDHILAAQYPNGGWPQSYPPGEGYHRHITFNDGAMVHLMEFLREVARDGEYDFVDAMRRRAAGRAFDAGIRCILDCQVIVDGVPTAWCAQHDEVTLMPAKGRAYEHPSLSGAESAGILALLMSLDDPSPRVRRAVHAGSRWFDRVRITGIRVERRDGDAAVVADPGAPPLWARFYEIGTDRPIFSGRDGVIRGKLAEIERERRAGYAWYGRWGEDEASRYRRWCARWDGAPRRD</sequence>
<dbReference type="Gene3D" id="1.50.10.20">
    <property type="match status" value="1"/>
</dbReference>
<dbReference type="GO" id="GO:0016829">
    <property type="term" value="F:lyase activity"/>
    <property type="evidence" value="ECO:0007669"/>
    <property type="project" value="UniProtKB-KW"/>
</dbReference>
<keyword evidence="3" id="KW-1185">Reference proteome</keyword>
<reference evidence="2 3" key="1">
    <citation type="submission" date="2019-08" db="EMBL/GenBank/DDBJ databases">
        <title>Deep-cultivation of Planctomycetes and their phenomic and genomic characterization uncovers novel biology.</title>
        <authorList>
            <person name="Wiegand S."/>
            <person name="Jogler M."/>
            <person name="Boedeker C."/>
            <person name="Pinto D."/>
            <person name="Vollmers J."/>
            <person name="Rivas-Marin E."/>
            <person name="Kohn T."/>
            <person name="Peeters S.H."/>
            <person name="Heuer A."/>
            <person name="Rast P."/>
            <person name="Oberbeckmann S."/>
            <person name="Bunk B."/>
            <person name="Jeske O."/>
            <person name="Meyerdierks A."/>
            <person name="Storesund J.E."/>
            <person name="Kallscheuer N."/>
            <person name="Luecker S."/>
            <person name="Lage O.M."/>
            <person name="Pohl T."/>
            <person name="Merkel B.J."/>
            <person name="Hornburger P."/>
            <person name="Mueller R.-W."/>
            <person name="Bruemmer F."/>
            <person name="Labrenz M."/>
            <person name="Spormann A.M."/>
            <person name="Op den Camp H."/>
            <person name="Overmann J."/>
            <person name="Amann R."/>
            <person name="Jetten M.S.M."/>
            <person name="Mascher T."/>
            <person name="Medema M.H."/>
            <person name="Devos D.P."/>
            <person name="Kaster A.-K."/>
            <person name="Ovreas L."/>
            <person name="Rohde M."/>
            <person name="Galperin M.Y."/>
            <person name="Jogler C."/>
        </authorList>
    </citation>
    <scope>NUCLEOTIDE SEQUENCE [LARGE SCALE GENOMIC DNA]</scope>
    <source>
        <strain evidence="2 3">OJF2</strain>
    </source>
</reference>
<dbReference type="Pfam" id="PF09492">
    <property type="entry name" value="Pec_lyase"/>
    <property type="match status" value="1"/>
</dbReference>
<dbReference type="KEGG" id="agv:OJF2_04010"/>
<feature type="region of interest" description="Disordered" evidence="1">
    <location>
        <begin position="54"/>
        <end position="73"/>
    </location>
</feature>
<accession>A0A5B9VV14</accession>
<dbReference type="Proteomes" id="UP000324233">
    <property type="component" value="Chromosome"/>
</dbReference>
<proteinExistence type="predicted"/>
<evidence type="ECO:0000256" key="1">
    <source>
        <dbReference type="SAM" id="MobiDB-lite"/>
    </source>
</evidence>
<gene>
    <name evidence="2" type="ORF">OJF2_04010</name>
</gene>
<organism evidence="2 3">
    <name type="scientific">Aquisphaera giovannonii</name>
    <dbReference type="NCBI Taxonomy" id="406548"/>
    <lineage>
        <taxon>Bacteria</taxon>
        <taxon>Pseudomonadati</taxon>
        <taxon>Planctomycetota</taxon>
        <taxon>Planctomycetia</taxon>
        <taxon>Isosphaerales</taxon>
        <taxon>Isosphaeraceae</taxon>
        <taxon>Aquisphaera</taxon>
    </lineage>
</organism>
<name>A0A5B9VV14_9BACT</name>
<evidence type="ECO:0000313" key="3">
    <source>
        <dbReference type="Proteomes" id="UP000324233"/>
    </source>
</evidence>
<dbReference type="SUPFAM" id="SSF81853">
    <property type="entry name" value="Family 10 polysaccharide lyase"/>
    <property type="match status" value="1"/>
</dbReference>
<evidence type="ECO:0000313" key="2">
    <source>
        <dbReference type="EMBL" id="QEH31934.1"/>
    </source>
</evidence>
<dbReference type="AlphaFoldDB" id="A0A5B9VV14"/>